<dbReference type="Pfam" id="PF08348">
    <property type="entry name" value="PAS_6"/>
    <property type="match status" value="1"/>
</dbReference>
<evidence type="ECO:0000313" key="3">
    <source>
        <dbReference type="EMBL" id="MBD8106295.1"/>
    </source>
</evidence>
<dbReference type="Proteomes" id="UP000306393">
    <property type="component" value="Unassembled WGS sequence"/>
</dbReference>
<dbReference type="InterPro" id="IPR039446">
    <property type="entry name" value="DauR-like"/>
</dbReference>
<dbReference type="PANTHER" id="PTHR35568:SF1">
    <property type="entry name" value="TRANSCRIPTIONAL REGULATOR DAUR"/>
    <property type="match status" value="1"/>
</dbReference>
<protein>
    <submittedName>
        <fullName evidence="3">PAS domain-containing protein</fullName>
    </submittedName>
</protein>
<evidence type="ECO:0000313" key="5">
    <source>
        <dbReference type="Proteomes" id="UP000306393"/>
    </source>
</evidence>
<proteinExistence type="predicted"/>
<dbReference type="RefSeq" id="WP_137269941.1">
    <property type="nucleotide sequence ID" value="NZ_JACYMQ010000001.1"/>
</dbReference>
<evidence type="ECO:0000313" key="6">
    <source>
        <dbReference type="Proteomes" id="UP000661012"/>
    </source>
</evidence>
<dbReference type="STRING" id="1219360.GCA_001571305_03664"/>
<dbReference type="Proteomes" id="UP000661012">
    <property type="component" value="Unassembled WGS sequence"/>
</dbReference>
<dbReference type="OrthoDB" id="9796595at2"/>
<dbReference type="Pfam" id="PF13309">
    <property type="entry name" value="HTH_22"/>
    <property type="match status" value="1"/>
</dbReference>
<evidence type="ECO:0000313" key="4">
    <source>
        <dbReference type="EMBL" id="TKJ85258.1"/>
    </source>
</evidence>
<dbReference type="EMBL" id="JACYNN010000004">
    <property type="protein sequence ID" value="MBD8106295.1"/>
    <property type="molecule type" value="Genomic_DNA"/>
</dbReference>
<evidence type="ECO:0000259" key="2">
    <source>
        <dbReference type="Pfam" id="PF13309"/>
    </source>
</evidence>
<dbReference type="AlphaFoldDB" id="A0A4U3EWX9"/>
<sequence length="237" mass="25409">MSAHSPDIAHERALILQTLHAAVTALGSVIGRNTEVVLHDLEHPEKSVLAITNGHVTGRVLGSPVLDVPAQDRGLQALINETTPANDNVPTVIPDYPTRGKQGQTLRSATALYRDSNGQAFAALCINTDNSELLAARRCLDNLLNSPDSPPPAAEESADMAQLMAEIIADSLSELNGDLRLSRKQAKLAAVRKMQERGMFIVKGGIEKAATALGVTRYTIYNYLDEIRDAQQPGSPS</sequence>
<feature type="domain" description="YheO-like" evidence="1">
    <location>
        <begin position="16"/>
        <end position="137"/>
    </location>
</feature>
<organism evidence="4 5">
    <name type="scientific">Erwinia persicina</name>
    <dbReference type="NCBI Taxonomy" id="55211"/>
    <lineage>
        <taxon>Bacteria</taxon>
        <taxon>Pseudomonadati</taxon>
        <taxon>Pseudomonadota</taxon>
        <taxon>Gammaproteobacteria</taxon>
        <taxon>Enterobacterales</taxon>
        <taxon>Erwiniaceae</taxon>
        <taxon>Erwinia</taxon>
    </lineage>
</organism>
<feature type="domain" description="Transcriptional regulator DauR-like HTH" evidence="2">
    <location>
        <begin position="164"/>
        <end position="225"/>
    </location>
</feature>
<keyword evidence="6" id="KW-1185">Reference proteome</keyword>
<name>A0A4U3EWX9_9GAMM</name>
<accession>A0A4U3EWX9</accession>
<reference evidence="3 6" key="2">
    <citation type="journal article" date="2020" name="FEMS Microbiol. Ecol.">
        <title>Temporal dynamics of bacterial communities during seed development and maturation.</title>
        <authorList>
            <person name="Chesneau G."/>
            <person name="Torres-Cortes G."/>
            <person name="Briand M."/>
            <person name="Darrasse A."/>
            <person name="Preveaux A."/>
            <person name="Marais C."/>
            <person name="Jacques M.A."/>
            <person name="Shade A."/>
            <person name="Barret M."/>
        </authorList>
    </citation>
    <scope>NUCLEOTIDE SEQUENCE [LARGE SCALE GENOMIC DNA]</scope>
    <source>
        <strain evidence="3 6">CFBP13732</strain>
    </source>
</reference>
<gene>
    <name evidence="4" type="ORF">EpCFBP13511_20205</name>
    <name evidence="3" type="ORF">IFT93_07630</name>
</gene>
<dbReference type="InterPro" id="IPR013559">
    <property type="entry name" value="YheO"/>
</dbReference>
<dbReference type="InterPro" id="IPR039445">
    <property type="entry name" value="DauR-like_HTH"/>
</dbReference>
<dbReference type="EMBL" id="QGAC01000023">
    <property type="protein sequence ID" value="TKJ85258.1"/>
    <property type="molecule type" value="Genomic_DNA"/>
</dbReference>
<dbReference type="PANTHER" id="PTHR35568">
    <property type="entry name" value="TRANSCRIPTIONAL REGULATOR DAUR"/>
    <property type="match status" value="1"/>
</dbReference>
<comment type="caution">
    <text evidence="4">The sequence shown here is derived from an EMBL/GenBank/DDBJ whole genome shotgun (WGS) entry which is preliminary data.</text>
</comment>
<evidence type="ECO:0000259" key="1">
    <source>
        <dbReference type="Pfam" id="PF08348"/>
    </source>
</evidence>
<reference evidence="4 5" key="1">
    <citation type="journal article" date="2019" name="Sci. Rep.">
        <title>Differences in resource use lead to coexistence of seed-transmitted microbial populations.</title>
        <authorList>
            <person name="Torres-Cortes G."/>
            <person name="Garcia B.J."/>
            <person name="Compant S."/>
            <person name="Rezki S."/>
            <person name="Jones P."/>
            <person name="Preveaux A."/>
            <person name="Briand M."/>
            <person name="Roulet A."/>
            <person name="Bouchez O."/>
            <person name="Jacobson D."/>
            <person name="Barret M."/>
        </authorList>
    </citation>
    <scope>NUCLEOTIDE SEQUENCE [LARGE SCALE GENOMIC DNA]</scope>
    <source>
        <strain evidence="4 5">CFBP13511</strain>
    </source>
</reference>